<feature type="transmembrane region" description="Helical" evidence="1">
    <location>
        <begin position="163"/>
        <end position="183"/>
    </location>
</feature>
<reference evidence="3 4" key="1">
    <citation type="journal article" date="2012" name="BMC Genomics">
        <title>Complete genome sequence, lifestyle, and multi-drug resistance of the human pathogen Corynebacterium resistens DSM 45100 isolated from blood samples of a leukemia patient.</title>
        <authorList>
            <person name="Schroder J."/>
            <person name="Maus I."/>
            <person name="Meyer K."/>
            <person name="Wordemann S."/>
            <person name="Blom J."/>
            <person name="Jaenicke S."/>
            <person name="Schneider J."/>
            <person name="Trost E."/>
            <person name="Tauch A."/>
        </authorList>
    </citation>
    <scope>NUCLEOTIDE SEQUENCE [LARGE SCALE GENOMIC DNA]</scope>
    <source>
        <strain evidence="4">DSM 45100 / JCM 12819 / CCUG 50093 / GTC 2026 / SICGH 158</strain>
    </source>
</reference>
<feature type="transmembrane region" description="Helical" evidence="1">
    <location>
        <begin position="127"/>
        <end position="148"/>
    </location>
</feature>
<dbReference type="KEGG" id="crd:CRES_0860"/>
<dbReference type="GO" id="GO:0080120">
    <property type="term" value="P:CAAX-box protein maturation"/>
    <property type="evidence" value="ECO:0007669"/>
    <property type="project" value="UniProtKB-ARBA"/>
</dbReference>
<feature type="transmembrane region" description="Helical" evidence="1">
    <location>
        <begin position="43"/>
        <end position="69"/>
    </location>
</feature>
<gene>
    <name evidence="3" type="ordered locus">CRES_0860</name>
</gene>
<proteinExistence type="predicted"/>
<feature type="transmembrane region" description="Helical" evidence="1">
    <location>
        <begin position="195"/>
        <end position="213"/>
    </location>
</feature>
<keyword evidence="1" id="KW-0472">Membrane</keyword>
<dbReference type="InterPro" id="IPR003675">
    <property type="entry name" value="Rce1/LyrA-like_dom"/>
</dbReference>
<evidence type="ECO:0000313" key="4">
    <source>
        <dbReference type="Proteomes" id="UP000000492"/>
    </source>
</evidence>
<sequence>METSIHLPVSHQPAASDAKYHRAPLLHPRPQEKPNARRRPIRALVLALVLGLAAQIIVFAAAAIIAALMGAEVETTVLSDDPHNVTSNTILLLSLAAIVVVPFFAARIANYQSGFIFSVVGRIRWGIVGVAAAVSLAVTVVGQVIAYATGGGAESRTLESQDFIFLAAVLVLVPFQAAGEEVFARGFLPQIFGHWFKSPWIAYLPGALLWIALHGYNSWGTVTIAYSAILYAILVHKTGGLEAAIAIHTINNYFAFAQQVFIVIEDPDTIPWEAAVFDMVSTTITVVLVYLCVRKFVSISTPPHPNPASPQPQ</sequence>
<evidence type="ECO:0000313" key="3">
    <source>
        <dbReference type="EMBL" id="AEI09216.1"/>
    </source>
</evidence>
<protein>
    <submittedName>
        <fullName evidence="3">Membrane protein</fullName>
    </submittedName>
</protein>
<dbReference type="OrthoDB" id="2680086at2"/>
<evidence type="ECO:0000259" key="2">
    <source>
        <dbReference type="Pfam" id="PF02517"/>
    </source>
</evidence>
<feature type="domain" description="CAAX prenyl protease 2/Lysostaphin resistance protein A-like" evidence="2">
    <location>
        <begin position="165"/>
        <end position="254"/>
    </location>
</feature>
<dbReference type="HOGENOM" id="CLU_052492_0_1_11"/>
<dbReference type="AlphaFoldDB" id="F8E152"/>
<dbReference type="Proteomes" id="UP000000492">
    <property type="component" value="Chromosome"/>
</dbReference>
<keyword evidence="1" id="KW-1133">Transmembrane helix</keyword>
<name>F8E152_CORRG</name>
<dbReference type="Pfam" id="PF02517">
    <property type="entry name" value="Rce1-like"/>
    <property type="match status" value="1"/>
</dbReference>
<feature type="transmembrane region" description="Helical" evidence="1">
    <location>
        <begin position="243"/>
        <end position="264"/>
    </location>
</feature>
<feature type="transmembrane region" description="Helical" evidence="1">
    <location>
        <begin position="89"/>
        <end position="106"/>
    </location>
</feature>
<dbReference type="STRING" id="662755.CRES_0860"/>
<organism evidence="3 4">
    <name type="scientific">Corynebacterium resistens (strain DSM 45100 / JCM 12819 / GTC 2026 / SICGH 158)</name>
    <dbReference type="NCBI Taxonomy" id="662755"/>
    <lineage>
        <taxon>Bacteria</taxon>
        <taxon>Bacillati</taxon>
        <taxon>Actinomycetota</taxon>
        <taxon>Actinomycetes</taxon>
        <taxon>Mycobacteriales</taxon>
        <taxon>Corynebacteriaceae</taxon>
        <taxon>Corynebacterium</taxon>
    </lineage>
</organism>
<evidence type="ECO:0000256" key="1">
    <source>
        <dbReference type="SAM" id="Phobius"/>
    </source>
</evidence>
<dbReference type="GO" id="GO:0004175">
    <property type="term" value="F:endopeptidase activity"/>
    <property type="evidence" value="ECO:0007669"/>
    <property type="project" value="UniProtKB-ARBA"/>
</dbReference>
<feature type="transmembrane region" description="Helical" evidence="1">
    <location>
        <begin position="219"/>
        <end position="236"/>
    </location>
</feature>
<dbReference type="eggNOG" id="COG1266">
    <property type="taxonomic scope" value="Bacteria"/>
</dbReference>
<keyword evidence="1" id="KW-0812">Transmembrane</keyword>
<accession>F8E152</accession>
<dbReference type="EMBL" id="CP002857">
    <property type="protein sequence ID" value="AEI09216.1"/>
    <property type="molecule type" value="Genomic_DNA"/>
</dbReference>
<feature type="transmembrane region" description="Helical" evidence="1">
    <location>
        <begin position="270"/>
        <end position="293"/>
    </location>
</feature>
<keyword evidence="4" id="KW-1185">Reference proteome</keyword>
<dbReference type="RefSeq" id="WP_013888233.1">
    <property type="nucleotide sequence ID" value="NC_015673.1"/>
</dbReference>